<keyword evidence="2" id="KW-1277">Toxin-antitoxin system</keyword>
<evidence type="ECO:0000256" key="9">
    <source>
        <dbReference type="ARBA" id="ARBA00038276"/>
    </source>
</evidence>
<keyword evidence="8" id="KW-0460">Magnesium</keyword>
<dbReference type="InterPro" id="IPR052038">
    <property type="entry name" value="Type-VII_TA_antitoxin"/>
</dbReference>
<dbReference type="Gene3D" id="3.30.460.10">
    <property type="entry name" value="Beta Polymerase, domain 2"/>
    <property type="match status" value="1"/>
</dbReference>
<dbReference type="GO" id="GO:0016779">
    <property type="term" value="F:nucleotidyltransferase activity"/>
    <property type="evidence" value="ECO:0007669"/>
    <property type="project" value="UniProtKB-KW"/>
</dbReference>
<keyword evidence="3" id="KW-0808">Transferase</keyword>
<evidence type="ECO:0000313" key="12">
    <source>
        <dbReference type="Proteomes" id="UP001144297"/>
    </source>
</evidence>
<comment type="cofactor">
    <cofactor evidence="1">
        <name>Mg(2+)</name>
        <dbReference type="ChEBI" id="CHEBI:18420"/>
    </cofactor>
</comment>
<evidence type="ECO:0000259" key="10">
    <source>
        <dbReference type="Pfam" id="PF01909"/>
    </source>
</evidence>
<sequence length="98" mass="11179">MNEKLKEVIAKLKSLEKEIKEEYKAEIIGIFGSYARCEDRNGSDIDILVRFKDGATLFDFVGLANFLEEKLGMKVDVVSERALRPELEENILKDVVTI</sequence>
<reference evidence="11" key="1">
    <citation type="submission" date="2022-12" db="EMBL/GenBank/DDBJ databases">
        <title>Reference genome sequencing for broad-spectrum identification of bacterial and archaeal isolates by mass spectrometry.</title>
        <authorList>
            <person name="Sekiguchi Y."/>
            <person name="Tourlousse D.M."/>
        </authorList>
    </citation>
    <scope>NUCLEOTIDE SEQUENCE</scope>
    <source>
        <strain evidence="11">TSL-P1</strain>
    </source>
</reference>
<evidence type="ECO:0000256" key="3">
    <source>
        <dbReference type="ARBA" id="ARBA00022679"/>
    </source>
</evidence>
<dbReference type="GO" id="GO:0046872">
    <property type="term" value="F:metal ion binding"/>
    <property type="evidence" value="ECO:0007669"/>
    <property type="project" value="UniProtKB-KW"/>
</dbReference>
<dbReference type="Pfam" id="PF01909">
    <property type="entry name" value="NTP_transf_2"/>
    <property type="match status" value="1"/>
</dbReference>
<organism evidence="11 12">
    <name type="scientific">Thermodesulfovibrio yellowstonii</name>
    <dbReference type="NCBI Taxonomy" id="28262"/>
    <lineage>
        <taxon>Bacteria</taxon>
        <taxon>Pseudomonadati</taxon>
        <taxon>Nitrospirota</taxon>
        <taxon>Thermodesulfovibrionia</taxon>
        <taxon>Thermodesulfovibrionales</taxon>
        <taxon>Thermodesulfovibrionaceae</taxon>
        <taxon>Thermodesulfovibrio</taxon>
    </lineage>
</organism>
<dbReference type="InterPro" id="IPR002934">
    <property type="entry name" value="Polymerase_NTP_transf_dom"/>
</dbReference>
<evidence type="ECO:0000256" key="8">
    <source>
        <dbReference type="ARBA" id="ARBA00022842"/>
    </source>
</evidence>
<feature type="domain" description="Polymerase nucleotidyl transferase" evidence="10">
    <location>
        <begin position="12"/>
        <end position="95"/>
    </location>
</feature>
<keyword evidence="5" id="KW-0479">Metal-binding</keyword>
<protein>
    <submittedName>
        <fullName evidence="11">Nucleotidyltransferase</fullName>
    </submittedName>
</protein>
<evidence type="ECO:0000256" key="7">
    <source>
        <dbReference type="ARBA" id="ARBA00022840"/>
    </source>
</evidence>
<keyword evidence="12" id="KW-1185">Reference proteome</keyword>
<gene>
    <name evidence="11" type="ORF">TISLANDTSLP1_00550</name>
</gene>
<evidence type="ECO:0000313" key="11">
    <source>
        <dbReference type="EMBL" id="GLI52362.1"/>
    </source>
</evidence>
<keyword evidence="7" id="KW-0067">ATP-binding</keyword>
<evidence type="ECO:0000256" key="6">
    <source>
        <dbReference type="ARBA" id="ARBA00022741"/>
    </source>
</evidence>
<name>A0A9W6GEN9_9BACT</name>
<comment type="caution">
    <text evidence="11">The sequence shown here is derived from an EMBL/GenBank/DDBJ whole genome shotgun (WGS) entry which is preliminary data.</text>
</comment>
<comment type="similarity">
    <text evidence="9">Belongs to the MntA antitoxin family.</text>
</comment>
<proteinExistence type="inferred from homology"/>
<keyword evidence="4" id="KW-0548">Nucleotidyltransferase</keyword>
<dbReference type="AlphaFoldDB" id="A0A9W6GEN9"/>
<dbReference type="PANTHER" id="PTHR33571:SF12">
    <property type="entry name" value="BSL3053 PROTEIN"/>
    <property type="match status" value="1"/>
</dbReference>
<dbReference type="SUPFAM" id="SSF81301">
    <property type="entry name" value="Nucleotidyltransferase"/>
    <property type="match status" value="1"/>
</dbReference>
<evidence type="ECO:0000256" key="2">
    <source>
        <dbReference type="ARBA" id="ARBA00022649"/>
    </source>
</evidence>
<dbReference type="InterPro" id="IPR043519">
    <property type="entry name" value="NT_sf"/>
</dbReference>
<dbReference type="Proteomes" id="UP001144297">
    <property type="component" value="Unassembled WGS sequence"/>
</dbReference>
<accession>A0A9W6GEN9</accession>
<evidence type="ECO:0000256" key="5">
    <source>
        <dbReference type="ARBA" id="ARBA00022723"/>
    </source>
</evidence>
<dbReference type="GO" id="GO:0005524">
    <property type="term" value="F:ATP binding"/>
    <property type="evidence" value="ECO:0007669"/>
    <property type="project" value="UniProtKB-KW"/>
</dbReference>
<dbReference type="PANTHER" id="PTHR33571">
    <property type="entry name" value="SSL8005 PROTEIN"/>
    <property type="match status" value="1"/>
</dbReference>
<evidence type="ECO:0000256" key="1">
    <source>
        <dbReference type="ARBA" id="ARBA00001946"/>
    </source>
</evidence>
<dbReference type="EMBL" id="BSDX01000001">
    <property type="protein sequence ID" value="GLI52362.1"/>
    <property type="molecule type" value="Genomic_DNA"/>
</dbReference>
<dbReference type="CDD" id="cd05403">
    <property type="entry name" value="NT_KNTase_like"/>
    <property type="match status" value="1"/>
</dbReference>
<keyword evidence="6" id="KW-0547">Nucleotide-binding</keyword>
<evidence type="ECO:0000256" key="4">
    <source>
        <dbReference type="ARBA" id="ARBA00022695"/>
    </source>
</evidence>